<protein>
    <recommendedName>
        <fullName evidence="3">Capsid protein</fullName>
    </recommendedName>
</protein>
<sequence>MPNQLFMKHRYIRYLQEYSVPATTVPTSFVFRVNGMYDPDVTATGHQPYYYDQIKELYNHWTVLSSSIKITAQVVSESAPLVANSCSGVLYIEDDTTVSPTSIAQAAELPSAGPYQIIGYNQEPKVFRRSWNARQAYGGDTMDNANLRGNAGSDPLEQQTFTFSVVAPAAQSCVIAFTAEIVYNVVWTELIPVVGS</sequence>
<evidence type="ECO:0000313" key="2">
    <source>
        <dbReference type="Proteomes" id="UP001196980"/>
    </source>
</evidence>
<reference evidence="1 2" key="1">
    <citation type="journal article" date="2020" name="J Geophys Res Biogeosci">
        <title>Magnetotaxis as an Adaptation to Enable Bacterial Shuttling of Microbial Sulfur and Sulfur Cycling Across Aquatic Oxic#Anoxic Interfaces.</title>
        <authorList>
            <person name="Li J."/>
            <person name="Liu P."/>
            <person name="Wang J."/>
            <person name="Roberts A.P."/>
            <person name="Pan Y."/>
        </authorList>
    </citation>
    <scope>NUCLEOTIDE SEQUENCE [LARGE SCALE GENOMIC DNA]</scope>
    <source>
        <strain evidence="1 2">MYR-1_YQ</strain>
    </source>
</reference>
<comment type="caution">
    <text evidence="1">The sequence shown here is derived from an EMBL/GenBank/DDBJ whole genome shotgun (WGS) entry which is preliminary data.</text>
</comment>
<accession>A0ABS6S4B1</accession>
<evidence type="ECO:0000313" key="1">
    <source>
        <dbReference type="EMBL" id="MBV6343692.1"/>
    </source>
</evidence>
<dbReference type="RefSeq" id="WP_218254305.1">
    <property type="nucleotide sequence ID" value="NZ_JABXWD010000743.1"/>
</dbReference>
<name>A0ABS6S4B1_9BACT</name>
<evidence type="ECO:0008006" key="3">
    <source>
        <dbReference type="Google" id="ProtNLM"/>
    </source>
</evidence>
<organism evidence="1 2">
    <name type="scientific">Candidatus Magnetobacterium casense</name>
    <dbReference type="NCBI Taxonomy" id="1455061"/>
    <lineage>
        <taxon>Bacteria</taxon>
        <taxon>Pseudomonadati</taxon>
        <taxon>Nitrospirota</taxon>
        <taxon>Thermodesulfovibrionia</taxon>
        <taxon>Thermodesulfovibrionales</taxon>
        <taxon>Candidatus Magnetobacteriaceae</taxon>
        <taxon>Candidatus Magnetobacterium</taxon>
    </lineage>
</organism>
<proteinExistence type="predicted"/>
<gene>
    <name evidence="1" type="ORF">HWQ67_19160</name>
</gene>
<dbReference type="EMBL" id="JABXWD010000743">
    <property type="protein sequence ID" value="MBV6343692.1"/>
    <property type="molecule type" value="Genomic_DNA"/>
</dbReference>
<keyword evidence="2" id="KW-1185">Reference proteome</keyword>
<dbReference type="Proteomes" id="UP001196980">
    <property type="component" value="Unassembled WGS sequence"/>
</dbReference>